<proteinExistence type="predicted"/>
<dbReference type="Proteomes" id="UP001054252">
    <property type="component" value="Unassembled WGS sequence"/>
</dbReference>
<keyword evidence="5" id="KW-1185">Reference proteome</keyword>
<dbReference type="GO" id="GO:0003676">
    <property type="term" value="F:nucleic acid binding"/>
    <property type="evidence" value="ECO:0007669"/>
    <property type="project" value="InterPro"/>
</dbReference>
<dbReference type="GO" id="GO:0008270">
    <property type="term" value="F:zinc ion binding"/>
    <property type="evidence" value="ECO:0007669"/>
    <property type="project" value="UniProtKB-KW"/>
</dbReference>
<evidence type="ECO:0000256" key="1">
    <source>
        <dbReference type="PROSITE-ProRule" id="PRU00047"/>
    </source>
</evidence>
<gene>
    <name evidence="4" type="ORF">SLEP1_g39556</name>
</gene>
<feature type="region of interest" description="Disordered" evidence="2">
    <location>
        <begin position="70"/>
        <end position="90"/>
    </location>
</feature>
<protein>
    <recommendedName>
        <fullName evidence="3">CCHC-type domain-containing protein</fullName>
    </recommendedName>
</protein>
<evidence type="ECO:0000259" key="3">
    <source>
        <dbReference type="PROSITE" id="PS50158"/>
    </source>
</evidence>
<dbReference type="Gene3D" id="4.10.60.10">
    <property type="entry name" value="Zinc finger, CCHC-type"/>
    <property type="match status" value="1"/>
</dbReference>
<dbReference type="InterPro" id="IPR043502">
    <property type="entry name" value="DNA/RNA_pol_sf"/>
</dbReference>
<evidence type="ECO:0000256" key="2">
    <source>
        <dbReference type="SAM" id="MobiDB-lite"/>
    </source>
</evidence>
<dbReference type="SUPFAM" id="SSF56672">
    <property type="entry name" value="DNA/RNA polymerases"/>
    <property type="match status" value="1"/>
</dbReference>
<keyword evidence="1" id="KW-0863">Zinc-finger</keyword>
<evidence type="ECO:0000313" key="4">
    <source>
        <dbReference type="EMBL" id="GKV30776.1"/>
    </source>
</evidence>
<evidence type="ECO:0000313" key="5">
    <source>
        <dbReference type="Proteomes" id="UP001054252"/>
    </source>
</evidence>
<dbReference type="SUPFAM" id="SSF57756">
    <property type="entry name" value="Retrovirus zinc finger-like domains"/>
    <property type="match status" value="1"/>
</dbReference>
<reference evidence="4 5" key="1">
    <citation type="journal article" date="2021" name="Commun. Biol.">
        <title>The genome of Shorea leprosula (Dipterocarpaceae) highlights the ecological relevance of drought in aseasonal tropical rainforests.</title>
        <authorList>
            <person name="Ng K.K.S."/>
            <person name="Kobayashi M.J."/>
            <person name="Fawcett J.A."/>
            <person name="Hatakeyama M."/>
            <person name="Paape T."/>
            <person name="Ng C.H."/>
            <person name="Ang C.C."/>
            <person name="Tnah L.H."/>
            <person name="Lee C.T."/>
            <person name="Nishiyama T."/>
            <person name="Sese J."/>
            <person name="O'Brien M.J."/>
            <person name="Copetti D."/>
            <person name="Mohd Noor M.I."/>
            <person name="Ong R.C."/>
            <person name="Putra M."/>
            <person name="Sireger I.Z."/>
            <person name="Indrioko S."/>
            <person name="Kosugi Y."/>
            <person name="Izuno A."/>
            <person name="Isagi Y."/>
            <person name="Lee S.L."/>
            <person name="Shimizu K.K."/>
        </authorList>
    </citation>
    <scope>NUCLEOTIDE SEQUENCE [LARGE SCALE GENOMIC DNA]</scope>
    <source>
        <strain evidence="4">214</strain>
    </source>
</reference>
<comment type="caution">
    <text evidence="4">The sequence shown here is derived from an EMBL/GenBank/DDBJ whole genome shotgun (WGS) entry which is preliminary data.</text>
</comment>
<feature type="region of interest" description="Disordered" evidence="2">
    <location>
        <begin position="17"/>
        <end position="50"/>
    </location>
</feature>
<organism evidence="4 5">
    <name type="scientific">Rubroshorea leprosula</name>
    <dbReference type="NCBI Taxonomy" id="152421"/>
    <lineage>
        <taxon>Eukaryota</taxon>
        <taxon>Viridiplantae</taxon>
        <taxon>Streptophyta</taxon>
        <taxon>Embryophyta</taxon>
        <taxon>Tracheophyta</taxon>
        <taxon>Spermatophyta</taxon>
        <taxon>Magnoliopsida</taxon>
        <taxon>eudicotyledons</taxon>
        <taxon>Gunneridae</taxon>
        <taxon>Pentapetalae</taxon>
        <taxon>rosids</taxon>
        <taxon>malvids</taxon>
        <taxon>Malvales</taxon>
        <taxon>Dipterocarpaceae</taxon>
        <taxon>Rubroshorea</taxon>
    </lineage>
</organism>
<dbReference type="AlphaFoldDB" id="A0AAV5L1D3"/>
<dbReference type="InterPro" id="IPR001878">
    <property type="entry name" value="Znf_CCHC"/>
</dbReference>
<keyword evidence="1" id="KW-0479">Metal-binding</keyword>
<dbReference type="Pfam" id="PF07727">
    <property type="entry name" value="RVT_2"/>
    <property type="match status" value="1"/>
</dbReference>
<feature type="domain" description="CCHC-type" evidence="3">
    <location>
        <begin position="95"/>
        <end position="110"/>
    </location>
</feature>
<dbReference type="InterPro" id="IPR036875">
    <property type="entry name" value="Znf_CCHC_sf"/>
</dbReference>
<dbReference type="SMART" id="SM00343">
    <property type="entry name" value="ZnF_C2HC"/>
    <property type="match status" value="1"/>
</dbReference>
<dbReference type="PROSITE" id="PS50158">
    <property type="entry name" value="ZF_CCHC"/>
    <property type="match status" value="1"/>
</dbReference>
<sequence>MTVEMLQRKLLTHEMAMKNYESDDDTRKKKSVAFKSSSKDESDSDEEDDEEFVLLARKFKRFLRRDRLKNQGQQKKYYKSSKGKGESSKKDEIICYKCKKAGHIKSECPNNDENSLKAKKKKKAMVATWSCSEDSSSSKEEGDMEAHFCLMANDDTNEVVLDDDAGEIQTRFGELHLEENSGKEEGSQKQNDVPYQDFPKTWKFKKDHPKDQIIGDIENGVTTRSHFDFVNNFAFISHIEPKNVNDALEDENWFLAMQEELNHFQRSKVWNLVPCPSDHPIIGTKWVFRNKLDENGHVVRNKARLVAKGYSQEEGIDYDETYAPVARLESIHMLCAFACHMNMKLFQMDVKSAFLNGFIKEEVYVEQPPGFEDPYFPDHVFKLSKALYGLKQAPRAWYERLSGFLIEKGFSRGRVDTTLFIKHHEKDFLIVQIYVDDIIFGATNELLCENFSKLVQGEFEMSMMGELNFFLGLQIKQSNEEIFINQTMYTKELLKKFGMEKAKPQPTPMSSTLKLDKDEQGKPFDQKLFRSMIGSLLYLTASRPDIMFSVCLCARFQSCPKESHFTALKRIFRYLIGTQNLGLWYPKGMNFDLIGFSNADFAGSKIDRKSTSGTCQILGSSLVSWYSKKENSVALSTTEAEYIAAGSCATQLLWMKQQLEDFGCKLESIPIRCDNTSTINLTKNPIQHSRTKHIEIRYHFIREHVNNGDLTLEFVKTKNQLANIFAKPLSEERFCLIRHGIGMYDPTC</sequence>
<accession>A0AAV5L1D3</accession>
<dbReference type="EMBL" id="BPVZ01000088">
    <property type="protein sequence ID" value="GKV30776.1"/>
    <property type="molecule type" value="Genomic_DNA"/>
</dbReference>
<dbReference type="PANTHER" id="PTHR11439:SF442">
    <property type="entry name" value="CYSTEINE-RICH RLK (RECEPTOR-LIKE PROTEIN KINASE) 8"/>
    <property type="match status" value="1"/>
</dbReference>
<dbReference type="PANTHER" id="PTHR11439">
    <property type="entry name" value="GAG-POL-RELATED RETROTRANSPOSON"/>
    <property type="match status" value="1"/>
</dbReference>
<keyword evidence="1" id="KW-0862">Zinc</keyword>
<name>A0AAV5L1D3_9ROSI</name>
<dbReference type="Pfam" id="PF00098">
    <property type="entry name" value="zf-CCHC"/>
    <property type="match status" value="1"/>
</dbReference>
<dbReference type="CDD" id="cd09272">
    <property type="entry name" value="RNase_HI_RT_Ty1"/>
    <property type="match status" value="1"/>
</dbReference>
<dbReference type="InterPro" id="IPR013103">
    <property type="entry name" value="RVT_2"/>
</dbReference>